<dbReference type="PANTHER" id="PTHR23502:SF60">
    <property type="entry name" value="MAJOR FACILITATOR SUPERFAMILY (MFS) PROFILE DOMAIN-CONTAINING PROTEIN-RELATED"/>
    <property type="match status" value="1"/>
</dbReference>
<comment type="subcellular location">
    <subcellularLocation>
        <location evidence="1">Membrane</location>
        <topology evidence="1">Multi-pass membrane protein</topology>
    </subcellularLocation>
</comment>
<protein>
    <submittedName>
        <fullName evidence="8">Uu.00g053200.m01.CDS01</fullName>
    </submittedName>
</protein>
<dbReference type="CDD" id="cd17323">
    <property type="entry name" value="MFS_Tpo1_MDR_like"/>
    <property type="match status" value="1"/>
</dbReference>
<evidence type="ECO:0000313" key="8">
    <source>
        <dbReference type="EMBL" id="CAJ2512305.1"/>
    </source>
</evidence>
<evidence type="ECO:0000313" key="9">
    <source>
        <dbReference type="Proteomes" id="UP001295740"/>
    </source>
</evidence>
<feature type="transmembrane region" description="Helical" evidence="6">
    <location>
        <begin position="486"/>
        <end position="504"/>
    </location>
</feature>
<dbReference type="GO" id="GO:0022857">
    <property type="term" value="F:transmembrane transporter activity"/>
    <property type="evidence" value="ECO:0007669"/>
    <property type="project" value="InterPro"/>
</dbReference>
<keyword evidence="3 6" id="KW-1133">Transmembrane helix</keyword>
<evidence type="ECO:0000256" key="1">
    <source>
        <dbReference type="ARBA" id="ARBA00004141"/>
    </source>
</evidence>
<keyword evidence="4 6" id="KW-0472">Membrane</keyword>
<keyword evidence="2 6" id="KW-0812">Transmembrane</keyword>
<feature type="transmembrane region" description="Helical" evidence="6">
    <location>
        <begin position="292"/>
        <end position="313"/>
    </location>
</feature>
<feature type="region of interest" description="Disordered" evidence="5">
    <location>
        <begin position="1"/>
        <end position="133"/>
    </location>
</feature>
<accession>A0AAI8YPJ6</accession>
<feature type="domain" description="Major facilitator superfamily (MFS) profile" evidence="7">
    <location>
        <begin position="150"/>
        <end position="605"/>
    </location>
</feature>
<proteinExistence type="predicted"/>
<evidence type="ECO:0000256" key="5">
    <source>
        <dbReference type="SAM" id="MobiDB-lite"/>
    </source>
</evidence>
<feature type="transmembrane region" description="Helical" evidence="6">
    <location>
        <begin position="442"/>
        <end position="465"/>
    </location>
</feature>
<sequence>MVIGNATDRKESGETGQGHDAPSAESQIRNSRGLDQTSEFAPGAPEDSDSDHYTGSSDGEDGTTFSPIRHRQASSLHAPSAPQRSLSRTISEVHDGIASQHDAELGGGEPLREKHASTAPNPDDPDLVTWTGPDDPENPKNWLFSRKWQAVLVISTFTLISPVSSSMVAPSLTAIGAELNVPPGGELGPDFQVANPQINAVQQNLVLSIFVLAYAIGPLAWGPLSELFGRVLVLQLANLLYLFFNLGCGLARTKGQLIAFRFLSGLGGSAPLAIGGGVLSDLFTAEERGKAISIYSLMPLLGPAVGPIAGAFITENTTWRWAFYATTIADAAIQFAGLVWLRETYAPVLLKWRCQRLARDTGKTGWHTPYDDPDKTVTKTLGIAFTRPFRLLATQPIVQCLALYLMYLYGLMYIVLTSFPSLWSGPPPHGYGEAVGIGGLNYISLGLGFFLGAQICAPLQDRIYARLKRSKYARNGVGRPEFRTPMMAPGAVLVPVGLLIYGWTAEFKTHWIGPNIGAVLFAAGAIIGFQCLQGFLVDSYARYAASAVGAATVLRSLAGFGFPLFAPAMYDRLGYGWGNTLMALLGVAIGWPGPLLLWRCGERLRMSSPFAAGG</sequence>
<dbReference type="FunFam" id="1.20.1250.20:FF:000011">
    <property type="entry name" value="MFS multidrug transporter, putative"/>
    <property type="match status" value="1"/>
</dbReference>
<dbReference type="PROSITE" id="PS50850">
    <property type="entry name" value="MFS"/>
    <property type="match status" value="1"/>
</dbReference>
<reference evidence="8" key="1">
    <citation type="submission" date="2023-10" db="EMBL/GenBank/DDBJ databases">
        <authorList>
            <person name="Hackl T."/>
        </authorList>
    </citation>
    <scope>NUCLEOTIDE SEQUENCE</scope>
</reference>
<evidence type="ECO:0000259" key="7">
    <source>
        <dbReference type="PROSITE" id="PS50850"/>
    </source>
</evidence>
<feature type="transmembrane region" description="Helical" evidence="6">
    <location>
        <begin position="205"/>
        <end position="224"/>
    </location>
</feature>
<evidence type="ECO:0000256" key="2">
    <source>
        <dbReference type="ARBA" id="ARBA00022692"/>
    </source>
</evidence>
<feature type="compositionally biased region" description="Polar residues" evidence="5">
    <location>
        <begin position="73"/>
        <end position="90"/>
    </location>
</feature>
<feature type="transmembrane region" description="Helical" evidence="6">
    <location>
        <begin position="258"/>
        <end position="280"/>
    </location>
</feature>
<organism evidence="8 9">
    <name type="scientific">Anthostomella pinea</name>
    <dbReference type="NCBI Taxonomy" id="933095"/>
    <lineage>
        <taxon>Eukaryota</taxon>
        <taxon>Fungi</taxon>
        <taxon>Dikarya</taxon>
        <taxon>Ascomycota</taxon>
        <taxon>Pezizomycotina</taxon>
        <taxon>Sordariomycetes</taxon>
        <taxon>Xylariomycetidae</taxon>
        <taxon>Xylariales</taxon>
        <taxon>Xylariaceae</taxon>
        <taxon>Anthostomella</taxon>
    </lineage>
</organism>
<dbReference type="Proteomes" id="UP001295740">
    <property type="component" value="Unassembled WGS sequence"/>
</dbReference>
<feature type="transmembrane region" description="Helical" evidence="6">
    <location>
        <begin position="516"/>
        <end position="536"/>
    </location>
</feature>
<dbReference type="GO" id="GO:0016020">
    <property type="term" value="C:membrane"/>
    <property type="evidence" value="ECO:0007669"/>
    <property type="project" value="UniProtKB-SubCell"/>
</dbReference>
<feature type="compositionally biased region" description="Polar residues" evidence="5">
    <location>
        <begin position="24"/>
        <end position="39"/>
    </location>
</feature>
<keyword evidence="9" id="KW-1185">Reference proteome</keyword>
<evidence type="ECO:0000256" key="6">
    <source>
        <dbReference type="SAM" id="Phobius"/>
    </source>
</evidence>
<dbReference type="PANTHER" id="PTHR23502">
    <property type="entry name" value="MAJOR FACILITATOR SUPERFAMILY"/>
    <property type="match status" value="1"/>
</dbReference>
<name>A0AAI8YPJ6_9PEZI</name>
<dbReference type="Gene3D" id="1.20.1250.20">
    <property type="entry name" value="MFS general substrate transporter like domains"/>
    <property type="match status" value="1"/>
</dbReference>
<evidence type="ECO:0000256" key="4">
    <source>
        <dbReference type="ARBA" id="ARBA00023136"/>
    </source>
</evidence>
<comment type="caution">
    <text evidence="8">The sequence shown here is derived from an EMBL/GenBank/DDBJ whole genome shotgun (WGS) entry which is preliminary data.</text>
</comment>
<dbReference type="InterPro" id="IPR011701">
    <property type="entry name" value="MFS"/>
</dbReference>
<dbReference type="Pfam" id="PF07690">
    <property type="entry name" value="MFS_1"/>
    <property type="match status" value="1"/>
</dbReference>
<dbReference type="InterPro" id="IPR036259">
    <property type="entry name" value="MFS_trans_sf"/>
</dbReference>
<gene>
    <name evidence="8" type="ORF">KHLLAP_LOCUS12773</name>
</gene>
<feature type="transmembrane region" description="Helical" evidence="6">
    <location>
        <begin position="397"/>
        <end position="422"/>
    </location>
</feature>
<feature type="transmembrane region" description="Helical" evidence="6">
    <location>
        <begin position="577"/>
        <end position="598"/>
    </location>
</feature>
<dbReference type="AlphaFoldDB" id="A0AAI8YPJ6"/>
<feature type="transmembrane region" description="Helical" evidence="6">
    <location>
        <begin position="543"/>
        <end position="565"/>
    </location>
</feature>
<dbReference type="EMBL" id="CAUWAG010000019">
    <property type="protein sequence ID" value="CAJ2512305.1"/>
    <property type="molecule type" value="Genomic_DNA"/>
</dbReference>
<dbReference type="SUPFAM" id="SSF103473">
    <property type="entry name" value="MFS general substrate transporter"/>
    <property type="match status" value="1"/>
</dbReference>
<dbReference type="InterPro" id="IPR020846">
    <property type="entry name" value="MFS_dom"/>
</dbReference>
<evidence type="ECO:0000256" key="3">
    <source>
        <dbReference type="ARBA" id="ARBA00022989"/>
    </source>
</evidence>
<feature type="transmembrane region" description="Helical" evidence="6">
    <location>
        <begin position="231"/>
        <end position="252"/>
    </location>
</feature>